<evidence type="ECO:0000313" key="3">
    <source>
        <dbReference type="Proteomes" id="UP001500466"/>
    </source>
</evidence>
<dbReference type="InterPro" id="IPR013096">
    <property type="entry name" value="Cupin_2"/>
</dbReference>
<reference evidence="3" key="1">
    <citation type="journal article" date="2019" name="Int. J. Syst. Evol. Microbiol.">
        <title>The Global Catalogue of Microorganisms (GCM) 10K type strain sequencing project: providing services to taxonomists for standard genome sequencing and annotation.</title>
        <authorList>
            <consortium name="The Broad Institute Genomics Platform"/>
            <consortium name="The Broad Institute Genome Sequencing Center for Infectious Disease"/>
            <person name="Wu L."/>
            <person name="Ma J."/>
        </authorList>
    </citation>
    <scope>NUCLEOTIDE SEQUENCE [LARGE SCALE GENOMIC DNA]</scope>
    <source>
        <strain evidence="3">JCM 17986</strain>
    </source>
</reference>
<protein>
    <recommendedName>
        <fullName evidence="1">Cupin type-2 domain-containing protein</fullName>
    </recommendedName>
</protein>
<comment type="caution">
    <text evidence="2">The sequence shown here is derived from an EMBL/GenBank/DDBJ whole genome shotgun (WGS) entry which is preliminary data.</text>
</comment>
<evidence type="ECO:0000313" key="2">
    <source>
        <dbReference type="EMBL" id="GAA4984570.1"/>
    </source>
</evidence>
<dbReference type="PANTHER" id="PTHR36440:SF1">
    <property type="entry name" value="PUTATIVE (AFU_ORTHOLOGUE AFUA_8G07350)-RELATED"/>
    <property type="match status" value="1"/>
</dbReference>
<dbReference type="RefSeq" id="WP_345679190.1">
    <property type="nucleotide sequence ID" value="NZ_BAABHS010000028.1"/>
</dbReference>
<evidence type="ECO:0000259" key="1">
    <source>
        <dbReference type="Pfam" id="PF07883"/>
    </source>
</evidence>
<keyword evidence="3" id="KW-1185">Reference proteome</keyword>
<dbReference type="SUPFAM" id="SSF51182">
    <property type="entry name" value="RmlC-like cupins"/>
    <property type="match status" value="1"/>
</dbReference>
<dbReference type="CDD" id="cd02208">
    <property type="entry name" value="cupin_RmlC-like"/>
    <property type="match status" value="1"/>
</dbReference>
<dbReference type="InterPro" id="IPR053146">
    <property type="entry name" value="QDO-like"/>
</dbReference>
<dbReference type="Pfam" id="PF07883">
    <property type="entry name" value="Cupin_2"/>
    <property type="match status" value="1"/>
</dbReference>
<organism evidence="2 3">
    <name type="scientific">Yinghuangia aomiensis</name>
    <dbReference type="NCBI Taxonomy" id="676205"/>
    <lineage>
        <taxon>Bacteria</taxon>
        <taxon>Bacillati</taxon>
        <taxon>Actinomycetota</taxon>
        <taxon>Actinomycetes</taxon>
        <taxon>Kitasatosporales</taxon>
        <taxon>Streptomycetaceae</taxon>
        <taxon>Yinghuangia</taxon>
    </lineage>
</organism>
<dbReference type="InterPro" id="IPR014710">
    <property type="entry name" value="RmlC-like_jellyroll"/>
</dbReference>
<accession>A0ABP9I0U7</accession>
<dbReference type="InterPro" id="IPR011051">
    <property type="entry name" value="RmlC_Cupin_sf"/>
</dbReference>
<gene>
    <name evidence="2" type="ORF">GCM10023205_63360</name>
</gene>
<feature type="domain" description="Cupin type-2" evidence="1">
    <location>
        <begin position="49"/>
        <end position="117"/>
    </location>
</feature>
<sequence>MTYAGARAALDTRHARTGSGSAAALFGGASARPAVPGHVTQGRFGLHEWLLPPHGGLVAPHSHTLFSESFHVVFGTVQVYDGERWSPAPAGDFRHVPEGRDHGFRNDGDEPAAMLVLVMPGAPREAYFRELAEISAAGRDLSDAEWDELWERYVRVGAT</sequence>
<dbReference type="PANTHER" id="PTHR36440">
    <property type="entry name" value="PUTATIVE (AFU_ORTHOLOGUE AFUA_8G07350)-RELATED"/>
    <property type="match status" value="1"/>
</dbReference>
<dbReference type="Gene3D" id="2.60.120.10">
    <property type="entry name" value="Jelly Rolls"/>
    <property type="match status" value="1"/>
</dbReference>
<name>A0ABP9I0U7_9ACTN</name>
<dbReference type="EMBL" id="BAABHS010000028">
    <property type="protein sequence ID" value="GAA4984570.1"/>
    <property type="molecule type" value="Genomic_DNA"/>
</dbReference>
<dbReference type="Proteomes" id="UP001500466">
    <property type="component" value="Unassembled WGS sequence"/>
</dbReference>
<proteinExistence type="predicted"/>